<sequence>MHAPGSAKEEGFLADAHRILSGIPGVRDFTVNRQVSAKSALSWQFSMVFADRATYAAYDAHPEHTAFVKERWMNEVNQFQEYDFTAR</sequence>
<organism evidence="2 3">
    <name type="scientific">Clavibacter phaseoli</name>
    <dbReference type="NCBI Taxonomy" id="1734031"/>
    <lineage>
        <taxon>Bacteria</taxon>
        <taxon>Bacillati</taxon>
        <taxon>Actinomycetota</taxon>
        <taxon>Actinomycetes</taxon>
        <taxon>Micrococcales</taxon>
        <taxon>Microbacteriaceae</taxon>
        <taxon>Clavibacter</taxon>
    </lineage>
</organism>
<dbReference type="SUPFAM" id="SSF54909">
    <property type="entry name" value="Dimeric alpha+beta barrel"/>
    <property type="match status" value="1"/>
</dbReference>
<comment type="caution">
    <text evidence="2">The sequence shown here is derived from an EMBL/GenBank/DDBJ whole genome shotgun (WGS) entry which is preliminary data.</text>
</comment>
<gene>
    <name evidence="2" type="ORF">ITJ42_15310</name>
</gene>
<name>A0A8I0SAJ2_9MICO</name>
<accession>A0A8I0SAJ2</accession>
<evidence type="ECO:0000313" key="3">
    <source>
        <dbReference type="Proteomes" id="UP000634579"/>
    </source>
</evidence>
<evidence type="ECO:0000259" key="1">
    <source>
        <dbReference type="PROSITE" id="PS51502"/>
    </source>
</evidence>
<reference evidence="2 3" key="1">
    <citation type="submission" date="2020-10" db="EMBL/GenBank/DDBJ databases">
        <title>Draft genome sequences of plant-associated actinobacteria.</title>
        <authorList>
            <person name="Tarlachkov S.V."/>
            <person name="Starodumova I.P."/>
            <person name="Dorofeeva L.V."/>
            <person name="Prisyazhnaya N.V."/>
            <person name="Roubtsova T.V."/>
            <person name="Chizhov V.N."/>
            <person name="Nadler S.A."/>
            <person name="Subbotin S.A."/>
            <person name="Evtushenko L.I."/>
        </authorList>
    </citation>
    <scope>NUCLEOTIDE SEQUENCE [LARGE SCALE GENOMIC DNA]</scope>
    <source>
        <strain evidence="2 3">VKM Ac-2886</strain>
    </source>
</reference>
<keyword evidence="3" id="KW-1185">Reference proteome</keyword>
<dbReference type="Pfam" id="PF07876">
    <property type="entry name" value="Dabb"/>
    <property type="match status" value="1"/>
</dbReference>
<feature type="domain" description="Stress-response A/B barrel" evidence="1">
    <location>
        <begin position="1"/>
        <end position="84"/>
    </location>
</feature>
<dbReference type="EMBL" id="JADKRP010000005">
    <property type="protein sequence ID" value="MBF4632587.1"/>
    <property type="molecule type" value="Genomic_DNA"/>
</dbReference>
<dbReference type="PROSITE" id="PS51502">
    <property type="entry name" value="S_R_A_B_BARREL"/>
    <property type="match status" value="1"/>
</dbReference>
<proteinExistence type="predicted"/>
<dbReference type="Gene3D" id="3.30.70.100">
    <property type="match status" value="1"/>
</dbReference>
<dbReference type="InterPro" id="IPR013097">
    <property type="entry name" value="Dabb"/>
</dbReference>
<evidence type="ECO:0000313" key="2">
    <source>
        <dbReference type="EMBL" id="MBF4632587.1"/>
    </source>
</evidence>
<dbReference type="InterPro" id="IPR011008">
    <property type="entry name" value="Dimeric_a/b-barrel"/>
</dbReference>
<protein>
    <submittedName>
        <fullName evidence="2">Dabb family protein</fullName>
    </submittedName>
</protein>
<dbReference type="Proteomes" id="UP000634579">
    <property type="component" value="Unassembled WGS sequence"/>
</dbReference>
<dbReference type="AlphaFoldDB" id="A0A8I0SAJ2"/>